<dbReference type="EMBL" id="CM046394">
    <property type="protein sequence ID" value="KAI8548207.1"/>
    <property type="molecule type" value="Genomic_DNA"/>
</dbReference>
<evidence type="ECO:0000313" key="1">
    <source>
        <dbReference type="EMBL" id="KAI8548207.1"/>
    </source>
</evidence>
<sequence>MRILVRRKLVETKLIENAKGLTTISHINGGIPLIIKLNFVKYGVLHQALPMDATSSSETPQDTVYEEIESFFDSAPPLKDGADISRKLTEFIARDSQSTGKFVSERGGGATRVVCVTSGGTTVPLEKRCVRYIDNFSSGHRGAASTEYFLKAGYSVIFLYRRGTFQPFCRSLPEDPLLECFEVSKELNVQARQSHFEAVKRAIGEHCAVWIGLHFIAGCRSRPFVETSLHYNIRVSPDIRVFLFSYINSNCFDFSSFFHGQILQLIAMSMKNLGKCAMFYLAAAVSDFYVPWKSMVEHKIQSASGPLDMRLVQVPKMLSVLRKDWVPMAFCISFKLETDSKILLEKAEMALKKYKMHLVVANELETRKEVVVVVTSSEKISVHRDKNEASADVESPLIKLLVEKHSSYIEGPDF</sequence>
<keyword evidence="2" id="KW-1185">Reference proteome</keyword>
<protein>
    <submittedName>
        <fullName evidence="1">Uncharacterized protein</fullName>
    </submittedName>
</protein>
<reference evidence="1" key="1">
    <citation type="submission" date="2022-02" db="EMBL/GenBank/DDBJ databases">
        <title>Plant Genome Project.</title>
        <authorList>
            <person name="Zhang R.-G."/>
        </authorList>
    </citation>
    <scope>NUCLEOTIDE SEQUENCE</scope>
    <source>
        <strain evidence="1">AT1</strain>
    </source>
</reference>
<name>A0ACC0N652_RHOML</name>
<gene>
    <name evidence="1" type="ORF">RHMOL_Rhmol07G0255400</name>
</gene>
<organism evidence="1 2">
    <name type="scientific">Rhododendron molle</name>
    <name type="common">Chinese azalea</name>
    <name type="synonym">Azalea mollis</name>
    <dbReference type="NCBI Taxonomy" id="49168"/>
    <lineage>
        <taxon>Eukaryota</taxon>
        <taxon>Viridiplantae</taxon>
        <taxon>Streptophyta</taxon>
        <taxon>Embryophyta</taxon>
        <taxon>Tracheophyta</taxon>
        <taxon>Spermatophyta</taxon>
        <taxon>Magnoliopsida</taxon>
        <taxon>eudicotyledons</taxon>
        <taxon>Gunneridae</taxon>
        <taxon>Pentapetalae</taxon>
        <taxon>asterids</taxon>
        <taxon>Ericales</taxon>
        <taxon>Ericaceae</taxon>
        <taxon>Ericoideae</taxon>
        <taxon>Rhodoreae</taxon>
        <taxon>Rhododendron</taxon>
    </lineage>
</organism>
<proteinExistence type="predicted"/>
<accession>A0ACC0N652</accession>
<dbReference type="Proteomes" id="UP001062846">
    <property type="component" value="Chromosome 7"/>
</dbReference>
<evidence type="ECO:0000313" key="2">
    <source>
        <dbReference type="Proteomes" id="UP001062846"/>
    </source>
</evidence>
<comment type="caution">
    <text evidence="1">The sequence shown here is derived from an EMBL/GenBank/DDBJ whole genome shotgun (WGS) entry which is preliminary data.</text>
</comment>